<dbReference type="GeneID" id="54482030"/>
<reference evidence="3" key="1">
    <citation type="journal article" date="2020" name="Stud. Mycol.">
        <title>101 Dothideomycetes genomes: a test case for predicting lifestyles and emergence of pathogens.</title>
        <authorList>
            <person name="Haridas S."/>
            <person name="Albert R."/>
            <person name="Binder M."/>
            <person name="Bloem J."/>
            <person name="Labutti K."/>
            <person name="Salamov A."/>
            <person name="Andreopoulos B."/>
            <person name="Baker S."/>
            <person name="Barry K."/>
            <person name="Bills G."/>
            <person name="Bluhm B."/>
            <person name="Cannon C."/>
            <person name="Castanera R."/>
            <person name="Culley D."/>
            <person name="Daum C."/>
            <person name="Ezra D."/>
            <person name="Gonzalez J."/>
            <person name="Henrissat B."/>
            <person name="Kuo A."/>
            <person name="Liang C."/>
            <person name="Lipzen A."/>
            <person name="Lutzoni F."/>
            <person name="Magnuson J."/>
            <person name="Mondo S."/>
            <person name="Nolan M."/>
            <person name="Ohm R."/>
            <person name="Pangilinan J."/>
            <person name="Park H.-J."/>
            <person name="Ramirez L."/>
            <person name="Alfaro M."/>
            <person name="Sun H."/>
            <person name="Tritt A."/>
            <person name="Yoshinaga Y."/>
            <person name="Zwiers L.-H."/>
            <person name="Turgeon B."/>
            <person name="Goodwin S."/>
            <person name="Spatafora J."/>
            <person name="Crous P."/>
            <person name="Grigoriev I."/>
        </authorList>
    </citation>
    <scope>NUCLEOTIDE SEQUENCE</scope>
    <source>
        <strain evidence="3">CBS 121739</strain>
    </source>
</reference>
<feature type="compositionally biased region" description="Polar residues" evidence="1">
    <location>
        <begin position="381"/>
        <end position="401"/>
    </location>
</feature>
<feature type="domain" description="C2H2-type" evidence="2">
    <location>
        <begin position="311"/>
        <end position="337"/>
    </location>
</feature>
<dbReference type="InterPro" id="IPR059095">
    <property type="entry name" value="Znf_C2H2_17_2nd"/>
</dbReference>
<dbReference type="Pfam" id="PF26176">
    <property type="entry name" value="zf_C2H2_17_2"/>
    <property type="match status" value="1"/>
</dbReference>
<feature type="region of interest" description="Disordered" evidence="1">
    <location>
        <begin position="380"/>
        <end position="434"/>
    </location>
</feature>
<dbReference type="OrthoDB" id="5062908at2759"/>
<evidence type="ECO:0000313" key="3">
    <source>
        <dbReference type="EMBL" id="KAF2758320.1"/>
    </source>
</evidence>
<proteinExistence type="predicted"/>
<feature type="region of interest" description="Disordered" evidence="1">
    <location>
        <begin position="78"/>
        <end position="100"/>
    </location>
</feature>
<protein>
    <recommendedName>
        <fullName evidence="2">C2H2-type domain-containing protein</fullName>
    </recommendedName>
</protein>
<feature type="domain" description="C2H2-type" evidence="2">
    <location>
        <begin position="347"/>
        <end position="377"/>
    </location>
</feature>
<name>A0A6A6W8S2_9PEZI</name>
<accession>A0A6A6W8S2</accession>
<dbReference type="Proteomes" id="UP000799437">
    <property type="component" value="Unassembled WGS sequence"/>
</dbReference>
<dbReference type="InterPro" id="IPR013087">
    <property type="entry name" value="Znf_C2H2_type"/>
</dbReference>
<organism evidence="3 4">
    <name type="scientific">Pseudovirgaria hyperparasitica</name>
    <dbReference type="NCBI Taxonomy" id="470096"/>
    <lineage>
        <taxon>Eukaryota</taxon>
        <taxon>Fungi</taxon>
        <taxon>Dikarya</taxon>
        <taxon>Ascomycota</taxon>
        <taxon>Pezizomycotina</taxon>
        <taxon>Dothideomycetes</taxon>
        <taxon>Dothideomycetes incertae sedis</taxon>
        <taxon>Acrospermales</taxon>
        <taxon>Acrospermaceae</taxon>
        <taxon>Pseudovirgaria</taxon>
    </lineage>
</organism>
<dbReference type="EMBL" id="ML996571">
    <property type="protein sequence ID" value="KAF2758320.1"/>
    <property type="molecule type" value="Genomic_DNA"/>
</dbReference>
<dbReference type="Gene3D" id="3.30.160.60">
    <property type="entry name" value="Classic Zinc Finger"/>
    <property type="match status" value="1"/>
</dbReference>
<evidence type="ECO:0000259" key="2">
    <source>
        <dbReference type="SMART" id="SM00355"/>
    </source>
</evidence>
<evidence type="ECO:0000256" key="1">
    <source>
        <dbReference type="SAM" id="MobiDB-lite"/>
    </source>
</evidence>
<feature type="compositionally biased region" description="Polar residues" evidence="1">
    <location>
        <begin position="80"/>
        <end position="95"/>
    </location>
</feature>
<keyword evidence="4" id="KW-1185">Reference proteome</keyword>
<dbReference type="AlphaFoldDB" id="A0A6A6W8S2"/>
<evidence type="ECO:0000313" key="4">
    <source>
        <dbReference type="Proteomes" id="UP000799437"/>
    </source>
</evidence>
<dbReference type="InterPro" id="IPR059009">
    <property type="entry name" value="Znf_C2H2_17_1st"/>
</dbReference>
<dbReference type="SMART" id="SM00355">
    <property type="entry name" value="ZnF_C2H2"/>
    <property type="match status" value="2"/>
</dbReference>
<dbReference type="RefSeq" id="XP_033600771.1">
    <property type="nucleotide sequence ID" value="XM_033740976.1"/>
</dbReference>
<gene>
    <name evidence="3" type="ORF">EJ05DRAFT_347264</name>
</gene>
<dbReference type="Pfam" id="PF26177">
    <property type="entry name" value="zf_C2H2_17_1st"/>
    <property type="match status" value="1"/>
</dbReference>
<sequence>MAFPVYFGIMYLSFVQTCKRHSAIRGTRLTYGYFSEPVGSFSLTELDTAVWIQSGQFPVEDFSEMAYIQDQFLSKDGGSSAASDMNDSAYMSQPDTSRRATYPDGTVGHSQDLKAQYPAYSSSLCSPSLSSESFIPFQGPVSDLGQITLPTSESGSSRSAIGDFNNADAFSSVPAFDFTSDAQAHWPTTDAQTYSGPYPFSTYATPMIYHDSSPITWPSGTMSQQAFPPNNYFTFQSPEETLDVTQNSKVTDTEVYYEEAEEDASSTNSLEDAEKDDKYHCPHEGEAGCTHKPTKLKCNYDKYVDSHLRPFRCKVASCANTPFSSTACLLRHEREAHGMHGHGSKPHLCSFPDCERSLPGNGFPRRYNLFDHMKRVHDYTGSASPLEQDATPSTTNNSTKRQGNRKRKATDTPDEIPEKRQKAAKSPVVDQSAQKAEEVVFQLLEKVQDPNDDTGYADFMKASDLLKDIMRAHMPASG</sequence>